<feature type="compositionally biased region" description="Low complexity" evidence="1">
    <location>
        <begin position="18"/>
        <end position="28"/>
    </location>
</feature>
<feature type="compositionally biased region" description="Polar residues" evidence="1">
    <location>
        <begin position="81"/>
        <end position="92"/>
    </location>
</feature>
<organism evidence="2 3">
    <name type="scientific">Colletotrichum sublineola</name>
    <name type="common">Sorghum anthracnose fungus</name>
    <dbReference type="NCBI Taxonomy" id="1173701"/>
    <lineage>
        <taxon>Eukaryota</taxon>
        <taxon>Fungi</taxon>
        <taxon>Dikarya</taxon>
        <taxon>Ascomycota</taxon>
        <taxon>Pezizomycotina</taxon>
        <taxon>Sordariomycetes</taxon>
        <taxon>Hypocreomycetidae</taxon>
        <taxon>Glomerellales</taxon>
        <taxon>Glomerellaceae</taxon>
        <taxon>Colletotrichum</taxon>
        <taxon>Colletotrichum graminicola species complex</taxon>
    </lineage>
</organism>
<sequence length="547" mass="58583">MSSTPARRFRPQDPPPSSQAEEAASSSGSRGGGDAVVGRLIDALFDIIAKLDRRRADEGLSGRLVEAGTSLLEVALRSGASYSHVGTQSHTAETGEGEESKLTADRDETDRGQPYQDTRRLPDDEQGPEAAGERRTYPHDPTPKRHVPTQRTDEPPDADAHVAAAPPGDAERAGGGRPERARRRAETAAAAAAAAATTPKARAVVMAIDRKLQAAALSPPRALSDVETAVKHMTDAYVAAHGTDELFPSRHDWYAVVELFARLFDGAPGGCRARLWLIAQGHNLVRAASEEGHDVAARLAVDLAEVGLDNLGRFVRDWAEDRTSDARETADEAGRLLARHRQVCLWQGWQGLRRQCVPGADGHSTLQKYLLQQGFATARGRPLVSCLYGFLAQAFSKDSPGVFRATVYQYALAGTLASAFGKGVLAFVPSGIDTWARTFSAPNAASDKDGDTGDGAGEKEKPDKWTKLERALRLLAREVPVIGDVCRAAHDAILAPVLAGAMITDIKLLEIESLGEIRDHSLADLLRRRPALVEEGHDGAEASVEPA</sequence>
<proteinExistence type="predicted"/>
<feature type="compositionally biased region" description="Basic and acidic residues" evidence="1">
    <location>
        <begin position="151"/>
        <end position="160"/>
    </location>
</feature>
<feature type="compositionally biased region" description="Basic and acidic residues" evidence="1">
    <location>
        <begin position="131"/>
        <end position="143"/>
    </location>
</feature>
<feature type="region of interest" description="Disordered" evidence="1">
    <location>
        <begin position="81"/>
        <end position="196"/>
    </location>
</feature>
<gene>
    <name evidence="2" type="ORF">CSUB01_10790</name>
</gene>
<protein>
    <submittedName>
        <fullName evidence="2">Uncharacterized protein</fullName>
    </submittedName>
</protein>
<evidence type="ECO:0000256" key="1">
    <source>
        <dbReference type="SAM" id="MobiDB-lite"/>
    </source>
</evidence>
<dbReference type="HOGENOM" id="CLU_497833_0_0_1"/>
<evidence type="ECO:0000313" key="2">
    <source>
        <dbReference type="EMBL" id="KDN67429.1"/>
    </source>
</evidence>
<feature type="compositionally biased region" description="Low complexity" evidence="1">
    <location>
        <begin position="187"/>
        <end position="196"/>
    </location>
</feature>
<evidence type="ECO:0000313" key="3">
    <source>
        <dbReference type="Proteomes" id="UP000027238"/>
    </source>
</evidence>
<keyword evidence="3" id="KW-1185">Reference proteome</keyword>
<dbReference type="EMBL" id="JMSE01000811">
    <property type="protein sequence ID" value="KDN67429.1"/>
    <property type="molecule type" value="Genomic_DNA"/>
</dbReference>
<feature type="compositionally biased region" description="Basic and acidic residues" evidence="1">
    <location>
        <begin position="446"/>
        <end position="462"/>
    </location>
</feature>
<dbReference type="AlphaFoldDB" id="A0A066XID6"/>
<accession>A0A066XID6</accession>
<dbReference type="OrthoDB" id="4855281at2759"/>
<feature type="region of interest" description="Disordered" evidence="1">
    <location>
        <begin position="443"/>
        <end position="462"/>
    </location>
</feature>
<dbReference type="Proteomes" id="UP000027238">
    <property type="component" value="Unassembled WGS sequence"/>
</dbReference>
<reference evidence="3" key="1">
    <citation type="journal article" date="2014" name="Genome Announc.">
        <title>Draft genome sequence of Colletotrichum sublineola, a destructive pathogen of cultivated sorghum.</title>
        <authorList>
            <person name="Baroncelli R."/>
            <person name="Sanz-Martin J.M."/>
            <person name="Rech G.E."/>
            <person name="Sukno S.A."/>
            <person name="Thon M.R."/>
        </authorList>
    </citation>
    <scope>NUCLEOTIDE SEQUENCE [LARGE SCALE GENOMIC DNA]</scope>
    <source>
        <strain evidence="3">TX430BB</strain>
    </source>
</reference>
<feature type="region of interest" description="Disordered" evidence="1">
    <location>
        <begin position="1"/>
        <end position="35"/>
    </location>
</feature>
<feature type="compositionally biased region" description="Basic and acidic residues" evidence="1">
    <location>
        <begin position="98"/>
        <end position="123"/>
    </location>
</feature>
<feature type="compositionally biased region" description="Basic and acidic residues" evidence="1">
    <location>
        <begin position="169"/>
        <end position="179"/>
    </location>
</feature>
<comment type="caution">
    <text evidence="2">The sequence shown here is derived from an EMBL/GenBank/DDBJ whole genome shotgun (WGS) entry which is preliminary data.</text>
</comment>
<name>A0A066XID6_COLSU</name>